<keyword evidence="2" id="KW-1185">Reference proteome</keyword>
<protein>
    <submittedName>
        <fullName evidence="1">Uncharacterized protein</fullName>
    </submittedName>
</protein>
<sequence length="292" mass="31924">MTTATFPAQELCVALAASSGDAQYPFSRASWLLSVDPVQAHRDNGVSFANRISKILIPVLEAAQKGRLPARNSELQKLFLSMDRTVGLMHAFVEIPPHFTPKRIWDSKRLTKQLQKNCKAIMKIATSNPTAKSNTGTIFEAAKLSTQIAVAVCDVPVLNAFKPIPNLVALILDKAQIAKANKDAAVALAQHAENVSKSLLEQAVSGEPPADALQVLHGAVEEAVLLLDDLSQRRKYTSWFYAAPDGARFASINAKLDKALAVYAARETVKMNIILRNVQETTYQSIRITLFF</sequence>
<dbReference type="CDD" id="cd21037">
    <property type="entry name" value="MLKL_NTD"/>
    <property type="match status" value="1"/>
</dbReference>
<dbReference type="EMBL" id="JACAZF010000007">
    <property type="protein sequence ID" value="KAF7298925.1"/>
    <property type="molecule type" value="Genomic_DNA"/>
</dbReference>
<dbReference type="OrthoDB" id="3042248at2759"/>
<dbReference type="AlphaFoldDB" id="A0A8H6SG15"/>
<dbReference type="Proteomes" id="UP000636479">
    <property type="component" value="Unassembled WGS sequence"/>
</dbReference>
<reference evidence="1" key="1">
    <citation type="submission" date="2020-05" db="EMBL/GenBank/DDBJ databases">
        <title>Mycena genomes resolve the evolution of fungal bioluminescence.</title>
        <authorList>
            <person name="Tsai I.J."/>
        </authorList>
    </citation>
    <scope>NUCLEOTIDE SEQUENCE</scope>
    <source>
        <strain evidence="1">171206Taipei</strain>
    </source>
</reference>
<gene>
    <name evidence="1" type="ORF">MIND_00840500</name>
</gene>
<dbReference type="Gene3D" id="1.20.930.20">
    <property type="entry name" value="Adaptor protein Cbl, N-terminal domain"/>
    <property type="match status" value="1"/>
</dbReference>
<comment type="caution">
    <text evidence="1">The sequence shown here is derived from an EMBL/GenBank/DDBJ whole genome shotgun (WGS) entry which is preliminary data.</text>
</comment>
<organism evidence="1 2">
    <name type="scientific">Mycena indigotica</name>
    <dbReference type="NCBI Taxonomy" id="2126181"/>
    <lineage>
        <taxon>Eukaryota</taxon>
        <taxon>Fungi</taxon>
        <taxon>Dikarya</taxon>
        <taxon>Basidiomycota</taxon>
        <taxon>Agaricomycotina</taxon>
        <taxon>Agaricomycetes</taxon>
        <taxon>Agaricomycetidae</taxon>
        <taxon>Agaricales</taxon>
        <taxon>Marasmiineae</taxon>
        <taxon>Mycenaceae</taxon>
        <taxon>Mycena</taxon>
    </lineage>
</organism>
<proteinExistence type="predicted"/>
<dbReference type="InterPro" id="IPR059179">
    <property type="entry name" value="MLKL-like_MCAfunc"/>
</dbReference>
<dbReference type="RefSeq" id="XP_037218313.1">
    <property type="nucleotide sequence ID" value="XM_037365071.1"/>
</dbReference>
<dbReference type="InterPro" id="IPR036537">
    <property type="entry name" value="Adaptor_Cbl_N_dom_sf"/>
</dbReference>
<evidence type="ECO:0000313" key="2">
    <source>
        <dbReference type="Proteomes" id="UP000636479"/>
    </source>
</evidence>
<dbReference type="GO" id="GO:0007166">
    <property type="term" value="P:cell surface receptor signaling pathway"/>
    <property type="evidence" value="ECO:0007669"/>
    <property type="project" value="InterPro"/>
</dbReference>
<accession>A0A8H6SG15</accession>
<name>A0A8H6SG15_9AGAR</name>
<evidence type="ECO:0000313" key="1">
    <source>
        <dbReference type="EMBL" id="KAF7298925.1"/>
    </source>
</evidence>
<dbReference type="GeneID" id="59347587"/>